<dbReference type="PANTHER" id="PTHR43000">
    <property type="entry name" value="DTDP-D-GLUCOSE 4,6-DEHYDRATASE-RELATED"/>
    <property type="match status" value="1"/>
</dbReference>
<evidence type="ECO:0000259" key="2">
    <source>
        <dbReference type="Pfam" id="PF01370"/>
    </source>
</evidence>
<keyword evidence="4" id="KW-1185">Reference proteome</keyword>
<evidence type="ECO:0000313" key="4">
    <source>
        <dbReference type="Proteomes" id="UP001500459"/>
    </source>
</evidence>
<sequence length="330" mass="37008">MKITSLVTGGAGFIGSHVVRYLLDKGHKVVVLDDLSGGVQSNIDLRAIICIGSITDTTLVQEIFKKYAFTYVYHLAAYAAEGLSHFIRRFNYENNVIGSINLINAAVNHEIKCFVFTSSIAVYGTNTLPLKESQYPKPEDPYGIAKYAVEMDLINAKKMFGLNSIIFRPHNVYGIYQNIGDNYRNVVGIFMNQILKNKPLTIFGDGSQTRAFTYIDDVAPYIANATDIPDAYNQIFNVGDDTVYSVKELAMAVSKAMDAKPNIQTLDKRDEVTHAYADHTRFETIFHPDTYTPLVKGLTEMARWVKENGAHSSKKFKHIEITKNLPPSWK</sequence>
<comment type="similarity">
    <text evidence="1">Belongs to the NAD(P)-dependent epimerase/dehydratase family.</text>
</comment>
<evidence type="ECO:0000256" key="1">
    <source>
        <dbReference type="ARBA" id="ARBA00007637"/>
    </source>
</evidence>
<comment type="caution">
    <text evidence="3">The sequence shown here is derived from an EMBL/GenBank/DDBJ whole genome shotgun (WGS) entry which is preliminary data.</text>
</comment>
<dbReference type="Gene3D" id="3.40.50.720">
    <property type="entry name" value="NAD(P)-binding Rossmann-like Domain"/>
    <property type="match status" value="1"/>
</dbReference>
<accession>A0ABP7X9G7</accession>
<dbReference type="SUPFAM" id="SSF51735">
    <property type="entry name" value="NAD(P)-binding Rossmann-fold domains"/>
    <property type="match status" value="1"/>
</dbReference>
<proteinExistence type="inferred from homology"/>
<reference evidence="4" key="1">
    <citation type="journal article" date="2019" name="Int. J. Syst. Evol. Microbiol.">
        <title>The Global Catalogue of Microorganisms (GCM) 10K type strain sequencing project: providing services to taxonomists for standard genome sequencing and annotation.</title>
        <authorList>
            <consortium name="The Broad Institute Genomics Platform"/>
            <consortium name="The Broad Institute Genome Sequencing Center for Infectious Disease"/>
            <person name="Wu L."/>
            <person name="Ma J."/>
        </authorList>
    </citation>
    <scope>NUCLEOTIDE SEQUENCE [LARGE SCALE GENOMIC DNA]</scope>
    <source>
        <strain evidence="4">JCM 17106</strain>
    </source>
</reference>
<evidence type="ECO:0000313" key="3">
    <source>
        <dbReference type="EMBL" id="GAA4107971.1"/>
    </source>
</evidence>
<dbReference type="RefSeq" id="WP_344924203.1">
    <property type="nucleotide sequence ID" value="NZ_BAABCW010000001.1"/>
</dbReference>
<dbReference type="Pfam" id="PF01370">
    <property type="entry name" value="Epimerase"/>
    <property type="match status" value="1"/>
</dbReference>
<dbReference type="InterPro" id="IPR001509">
    <property type="entry name" value="Epimerase_deHydtase"/>
</dbReference>
<dbReference type="Proteomes" id="UP001500459">
    <property type="component" value="Unassembled WGS sequence"/>
</dbReference>
<feature type="domain" description="NAD-dependent epimerase/dehydratase" evidence="2">
    <location>
        <begin position="6"/>
        <end position="239"/>
    </location>
</feature>
<gene>
    <name evidence="3" type="ORF">GCM10022393_03620</name>
</gene>
<name>A0ABP7X9G7_9FLAO</name>
<dbReference type="InterPro" id="IPR036291">
    <property type="entry name" value="NAD(P)-bd_dom_sf"/>
</dbReference>
<organism evidence="3 4">
    <name type="scientific">Aquimarina addita</name>
    <dbReference type="NCBI Taxonomy" id="870485"/>
    <lineage>
        <taxon>Bacteria</taxon>
        <taxon>Pseudomonadati</taxon>
        <taxon>Bacteroidota</taxon>
        <taxon>Flavobacteriia</taxon>
        <taxon>Flavobacteriales</taxon>
        <taxon>Flavobacteriaceae</taxon>
        <taxon>Aquimarina</taxon>
    </lineage>
</organism>
<protein>
    <submittedName>
        <fullName evidence="3">GDP-mannose 4,6-dehydratase</fullName>
    </submittedName>
</protein>
<dbReference type="EMBL" id="BAABCW010000001">
    <property type="protein sequence ID" value="GAA4107971.1"/>
    <property type="molecule type" value="Genomic_DNA"/>
</dbReference>
<dbReference type="Gene3D" id="3.90.25.10">
    <property type="entry name" value="UDP-galactose 4-epimerase, domain 1"/>
    <property type="match status" value="1"/>
</dbReference>